<reference evidence="1" key="1">
    <citation type="journal article" date="2021" name="Sci. Adv.">
        <title>The American lobster genome reveals insights on longevity, neural, and immune adaptations.</title>
        <authorList>
            <person name="Polinski J.M."/>
            <person name="Zimin A.V."/>
            <person name="Clark K.F."/>
            <person name="Kohn A.B."/>
            <person name="Sadowski N."/>
            <person name="Timp W."/>
            <person name="Ptitsyn A."/>
            <person name="Khanna P."/>
            <person name="Romanova D.Y."/>
            <person name="Williams P."/>
            <person name="Greenwood S.J."/>
            <person name="Moroz L.L."/>
            <person name="Walt D.R."/>
            <person name="Bodnar A.G."/>
        </authorList>
    </citation>
    <scope>NUCLEOTIDE SEQUENCE</scope>
    <source>
        <strain evidence="1">GMGI-L3</strain>
    </source>
</reference>
<dbReference type="AlphaFoldDB" id="A0A8J5TT26"/>
<sequence length="306" mass="34333">MESEESQGEVNVLSLLSEAANWTDQERLQKLPETLQIVNNFLEMTPPAKKRVQVTRFVFGSFLPHLPVDKTAFCLFNVALPCLKSAFDDFLQVCGGEAEKNMDRTIELLQKCSLVTECCELAVQFLLQAEGVAVENNVNINTFCFTSFLLPILVYCVPVCGDIYGSHLEHVKESLSALFHHAVDLSTQFTTLLSKLTFNSFCDDDLEVLLQVCEQLCVTATSLSQLSEIRCCVVVWRAYTSLVQHHHGELVTRIDISVPLTPLVKEIKDGLDLIASIPVKNVTMVRFISPHIRVQYTSPIVSKIFY</sequence>
<evidence type="ECO:0000313" key="2">
    <source>
        <dbReference type="Proteomes" id="UP000747542"/>
    </source>
</evidence>
<dbReference type="PANTHER" id="PTHR16071:SF2">
    <property type="entry name" value="FIGNL1-INTERACTING REGULATOR OF RECOMBINATION AND MITOSIS"/>
    <property type="match status" value="1"/>
</dbReference>
<protein>
    <submittedName>
        <fullName evidence="1">Uncharacterized protein</fullName>
    </submittedName>
</protein>
<proteinExistence type="predicted"/>
<dbReference type="PANTHER" id="PTHR16071">
    <property type="entry name" value="CHROMOSOME 1 OPEN READING FRAME 112"/>
    <property type="match status" value="1"/>
</dbReference>
<keyword evidence="2" id="KW-1185">Reference proteome</keyword>
<gene>
    <name evidence="1" type="ORF">Hamer_G000152</name>
</gene>
<dbReference type="InterPro" id="IPR027902">
    <property type="entry name" value="DUF4487"/>
</dbReference>
<dbReference type="EMBL" id="JAHLQT010002534">
    <property type="protein sequence ID" value="KAG7176943.1"/>
    <property type="molecule type" value="Genomic_DNA"/>
</dbReference>
<dbReference type="Proteomes" id="UP000747542">
    <property type="component" value="Unassembled WGS sequence"/>
</dbReference>
<accession>A0A8J5TT26</accession>
<organism evidence="1 2">
    <name type="scientific">Homarus americanus</name>
    <name type="common">American lobster</name>
    <dbReference type="NCBI Taxonomy" id="6706"/>
    <lineage>
        <taxon>Eukaryota</taxon>
        <taxon>Metazoa</taxon>
        <taxon>Ecdysozoa</taxon>
        <taxon>Arthropoda</taxon>
        <taxon>Crustacea</taxon>
        <taxon>Multicrustacea</taxon>
        <taxon>Malacostraca</taxon>
        <taxon>Eumalacostraca</taxon>
        <taxon>Eucarida</taxon>
        <taxon>Decapoda</taxon>
        <taxon>Pleocyemata</taxon>
        <taxon>Astacidea</taxon>
        <taxon>Nephropoidea</taxon>
        <taxon>Nephropidae</taxon>
        <taxon>Homarus</taxon>
    </lineage>
</organism>
<comment type="caution">
    <text evidence="1">The sequence shown here is derived from an EMBL/GenBank/DDBJ whole genome shotgun (WGS) entry which is preliminary data.</text>
</comment>
<name>A0A8J5TT26_HOMAM</name>
<evidence type="ECO:0000313" key="1">
    <source>
        <dbReference type="EMBL" id="KAG7176943.1"/>
    </source>
</evidence>